<dbReference type="InParanoid" id="A0A2U3N111"/>
<sequence>MQLFLYGEIVPLNLYPDLSHQIYIVYESVLIFLAIIQRECVHLIYIVGLLVSEYG</sequence>
<gene>
    <name evidence="1" type="ORF">KPC_2483</name>
</gene>
<dbReference type="EMBL" id="OOGT01000124">
    <property type="protein sequence ID" value="SPL71305.1"/>
    <property type="molecule type" value="Genomic_DNA"/>
</dbReference>
<reference evidence="2" key="1">
    <citation type="submission" date="2018-03" db="EMBL/GenBank/DDBJ databases">
        <authorList>
            <person name="Blom J."/>
        </authorList>
    </citation>
    <scope>NUCLEOTIDE SEQUENCE [LARGE SCALE GENOMIC DNA]</scope>
    <source>
        <strain evidence="2">KPC-SM-21</strain>
    </source>
</reference>
<keyword evidence="2" id="KW-1185">Reference proteome</keyword>
<evidence type="ECO:0000313" key="2">
    <source>
        <dbReference type="Proteomes" id="UP000245974"/>
    </source>
</evidence>
<proteinExistence type="predicted"/>
<evidence type="ECO:0000313" key="1">
    <source>
        <dbReference type="EMBL" id="SPL71305.1"/>
    </source>
</evidence>
<accession>A0A2U3N111</accession>
<dbReference type="AlphaFoldDB" id="A0A2U3N111"/>
<name>A0A2U3N111_9GAMM</name>
<organism evidence="1 2">
    <name type="scientific">Acinetobacter stercoris</name>
    <dbReference type="NCBI Taxonomy" id="2126983"/>
    <lineage>
        <taxon>Bacteria</taxon>
        <taxon>Pseudomonadati</taxon>
        <taxon>Pseudomonadota</taxon>
        <taxon>Gammaproteobacteria</taxon>
        <taxon>Moraxellales</taxon>
        <taxon>Moraxellaceae</taxon>
        <taxon>Acinetobacter</taxon>
    </lineage>
</organism>
<dbReference type="Proteomes" id="UP000245974">
    <property type="component" value="Unassembled WGS sequence"/>
</dbReference>
<protein>
    <submittedName>
        <fullName evidence="1">Uncharacterized protein</fullName>
    </submittedName>
</protein>